<feature type="domain" description="PD-(D/E)XK endonuclease-like" evidence="4">
    <location>
        <begin position="20"/>
        <end position="267"/>
    </location>
</feature>
<evidence type="ECO:0000313" key="6">
    <source>
        <dbReference type="Proteomes" id="UP000317371"/>
    </source>
</evidence>
<dbReference type="GO" id="GO:0004386">
    <property type="term" value="F:helicase activity"/>
    <property type="evidence" value="ECO:0007669"/>
    <property type="project" value="UniProtKB-KW"/>
</dbReference>
<dbReference type="RefSeq" id="WP_141611440.1">
    <property type="nucleotide sequence ID" value="NZ_VIGC02000025.1"/>
</dbReference>
<dbReference type="Proteomes" id="UP000317371">
    <property type="component" value="Unassembled WGS sequence"/>
</dbReference>
<reference evidence="5 6" key="1">
    <citation type="submission" date="2019-06" db="EMBL/GenBank/DDBJ databases">
        <title>Genome sequence of Litorilinea aerophila BAA-2444.</title>
        <authorList>
            <person name="Maclea K.S."/>
            <person name="Maurais E.G."/>
            <person name="Iannazzi L.C."/>
        </authorList>
    </citation>
    <scope>NUCLEOTIDE SEQUENCE [LARGE SCALE GENOMIC DNA]</scope>
    <source>
        <strain evidence="5 6">ATCC BAA-2444</strain>
    </source>
</reference>
<keyword evidence="1" id="KW-0227">DNA damage</keyword>
<evidence type="ECO:0000259" key="4">
    <source>
        <dbReference type="Pfam" id="PF12705"/>
    </source>
</evidence>
<keyword evidence="2" id="KW-0547">Nucleotide-binding</keyword>
<dbReference type="OrthoDB" id="306181at2"/>
<dbReference type="Pfam" id="PF12705">
    <property type="entry name" value="PDDEXK_1"/>
    <property type="match status" value="1"/>
</dbReference>
<evidence type="ECO:0000256" key="3">
    <source>
        <dbReference type="ARBA" id="ARBA00023204"/>
    </source>
</evidence>
<evidence type="ECO:0000256" key="2">
    <source>
        <dbReference type="ARBA" id="ARBA00022806"/>
    </source>
</evidence>
<dbReference type="GO" id="GO:0006281">
    <property type="term" value="P:DNA repair"/>
    <property type="evidence" value="ECO:0007669"/>
    <property type="project" value="UniProtKB-KW"/>
</dbReference>
<dbReference type="InParanoid" id="A0A540VDZ0"/>
<gene>
    <name evidence="5" type="ORF">FKZ61_17460</name>
</gene>
<dbReference type="InterPro" id="IPR038726">
    <property type="entry name" value="PDDEXK_AddAB-type"/>
</dbReference>
<dbReference type="Gene3D" id="3.90.320.10">
    <property type="match status" value="1"/>
</dbReference>
<sequence length="305" mass="34854">MHAVNDPKHPYPRLPDTFAFSQSSLQAYQDCPRRFWLAYVEQLPWPAVEAAPVQDHEQLMRLGAAFHRLVERVEIGLDPALLAASLPPPLDAWFAAYRAHRPAHLPEAHKEVERILSVPFGLEGRPDSPEQGFRLAAKYDLIAADPEGRVVIVDWKTSRRRPEPATLRQRLQSLIYPYVLVEASPSLPWGPVQPEQVEMLYWFTAAPEQPIRFRYDGSQHQENQRRLQQLLAEILAGQRPADFPKVPDTEANRRRFCQFCVYRSRCNRGTAAGDLDDVEDMEDFFAVDVTAALEFTLDDVAELAF</sequence>
<keyword evidence="2" id="KW-0067">ATP-binding</keyword>
<name>A0A540VDZ0_9CHLR</name>
<keyword evidence="2" id="KW-0347">Helicase</keyword>
<evidence type="ECO:0000256" key="1">
    <source>
        <dbReference type="ARBA" id="ARBA00022763"/>
    </source>
</evidence>
<comment type="caution">
    <text evidence="5">The sequence shown here is derived from an EMBL/GenBank/DDBJ whole genome shotgun (WGS) entry which is preliminary data.</text>
</comment>
<keyword evidence="2" id="KW-0378">Hydrolase</keyword>
<evidence type="ECO:0000313" key="5">
    <source>
        <dbReference type="EMBL" id="TQE94333.1"/>
    </source>
</evidence>
<dbReference type="EMBL" id="VIGC01000025">
    <property type="protein sequence ID" value="TQE94333.1"/>
    <property type="molecule type" value="Genomic_DNA"/>
</dbReference>
<organism evidence="5 6">
    <name type="scientific">Litorilinea aerophila</name>
    <dbReference type="NCBI Taxonomy" id="1204385"/>
    <lineage>
        <taxon>Bacteria</taxon>
        <taxon>Bacillati</taxon>
        <taxon>Chloroflexota</taxon>
        <taxon>Caldilineae</taxon>
        <taxon>Caldilineales</taxon>
        <taxon>Caldilineaceae</taxon>
        <taxon>Litorilinea</taxon>
    </lineage>
</organism>
<accession>A0A540VDZ0</accession>
<keyword evidence="6" id="KW-1185">Reference proteome</keyword>
<dbReference type="AlphaFoldDB" id="A0A540VDZ0"/>
<keyword evidence="3" id="KW-0234">DNA repair</keyword>
<proteinExistence type="predicted"/>
<dbReference type="InterPro" id="IPR011604">
    <property type="entry name" value="PDDEXK-like_dom_sf"/>
</dbReference>
<protein>
    <submittedName>
        <fullName evidence="5">PD-(D/E)XK nuclease family protein</fullName>
    </submittedName>
</protein>